<sequence>MGTANCIARFFPPSHSRSLTEKELQHTCVPMIYPVHLLFHRNRGSKLPLQLGFKSPFITIVTKVVVVINTDSWHSNMNAENKNKNLSDLFK</sequence>
<protein>
    <submittedName>
        <fullName evidence="1">Uncharacterized protein</fullName>
    </submittedName>
</protein>
<comment type="caution">
    <text evidence="1">The sequence shown here is derived from an EMBL/GenBank/DDBJ whole genome shotgun (WGS) entry which is preliminary data.</text>
</comment>
<evidence type="ECO:0000313" key="1">
    <source>
        <dbReference type="EMBL" id="GFR30311.1"/>
    </source>
</evidence>
<accession>A0A8X6M160</accession>
<gene>
    <name evidence="1" type="ORF">TNCT_168841</name>
</gene>
<dbReference type="EMBL" id="BMAO01039283">
    <property type="protein sequence ID" value="GFR30311.1"/>
    <property type="molecule type" value="Genomic_DNA"/>
</dbReference>
<evidence type="ECO:0000313" key="2">
    <source>
        <dbReference type="Proteomes" id="UP000887116"/>
    </source>
</evidence>
<keyword evidence="2" id="KW-1185">Reference proteome</keyword>
<proteinExistence type="predicted"/>
<reference evidence="1" key="1">
    <citation type="submission" date="2020-07" db="EMBL/GenBank/DDBJ databases">
        <title>Multicomponent nature underlies the extraordinary mechanical properties of spider dragline silk.</title>
        <authorList>
            <person name="Kono N."/>
            <person name="Nakamura H."/>
            <person name="Mori M."/>
            <person name="Yoshida Y."/>
            <person name="Ohtoshi R."/>
            <person name="Malay A.D."/>
            <person name="Moran D.A.P."/>
            <person name="Tomita M."/>
            <person name="Numata K."/>
            <person name="Arakawa K."/>
        </authorList>
    </citation>
    <scope>NUCLEOTIDE SEQUENCE</scope>
</reference>
<name>A0A8X6M160_TRICU</name>
<dbReference type="Proteomes" id="UP000887116">
    <property type="component" value="Unassembled WGS sequence"/>
</dbReference>
<organism evidence="1 2">
    <name type="scientific">Trichonephila clavata</name>
    <name type="common">Joro spider</name>
    <name type="synonym">Nephila clavata</name>
    <dbReference type="NCBI Taxonomy" id="2740835"/>
    <lineage>
        <taxon>Eukaryota</taxon>
        <taxon>Metazoa</taxon>
        <taxon>Ecdysozoa</taxon>
        <taxon>Arthropoda</taxon>
        <taxon>Chelicerata</taxon>
        <taxon>Arachnida</taxon>
        <taxon>Araneae</taxon>
        <taxon>Araneomorphae</taxon>
        <taxon>Entelegynae</taxon>
        <taxon>Araneoidea</taxon>
        <taxon>Nephilidae</taxon>
        <taxon>Trichonephila</taxon>
    </lineage>
</organism>
<dbReference type="AlphaFoldDB" id="A0A8X6M160"/>